<proteinExistence type="predicted"/>
<dbReference type="EMBL" id="QZAB01000038">
    <property type="protein sequence ID" value="RQD92384.1"/>
    <property type="molecule type" value="Genomic_DNA"/>
</dbReference>
<dbReference type="Proteomes" id="UP000284763">
    <property type="component" value="Unassembled WGS sequence"/>
</dbReference>
<protein>
    <submittedName>
        <fullName evidence="1">Uncharacterized protein</fullName>
    </submittedName>
</protein>
<accession>A0A3R7WFQ3</accession>
<name>A0A3R7WFQ3_9EURY</name>
<comment type="caution">
    <text evidence="1">The sequence shown here is derived from an EMBL/GenBank/DDBJ whole genome shotgun (WGS) entry which is preliminary data.</text>
</comment>
<evidence type="ECO:0000313" key="2">
    <source>
        <dbReference type="Proteomes" id="UP000284763"/>
    </source>
</evidence>
<sequence>MRKTVIISILMIALLIALVSTTIAEPESAINEKLLNESNLTYVYCELNEHRQSFSHENGFVNNKGINMFKNFAFEKRVEGNNLIECPFDNIKQNNSAINMNLSQKNVERNRSIIASNMSKLNEDGIKDFVNNRTNMSEIGSNQRGSHKEFNETGMPENVRNRIKHFFEHRGSIRT</sequence>
<reference evidence="1 2" key="1">
    <citation type="submission" date="2018-08" db="EMBL/GenBank/DDBJ databases">
        <title>The metabolism and importance of syntrophic acetate oxidation coupled to methane or sulfide production in haloalkaline environments.</title>
        <authorList>
            <person name="Timmers P.H.A."/>
            <person name="Vavourakis C.D."/>
            <person name="Sorokin D.Y."/>
            <person name="Sinninghe Damste J.S."/>
            <person name="Muyzer G."/>
            <person name="Stams A.J.M."/>
            <person name="Plugge C.M."/>
        </authorList>
    </citation>
    <scope>NUCLEOTIDE SEQUENCE [LARGE SCALE GENOMIC DNA]</scope>
    <source>
        <strain evidence="1">MSAO_Arc3</strain>
    </source>
</reference>
<evidence type="ECO:0000313" key="1">
    <source>
        <dbReference type="EMBL" id="RQD92384.1"/>
    </source>
</evidence>
<gene>
    <name evidence="1" type="ORF">D5R95_00440</name>
</gene>
<dbReference type="AlphaFoldDB" id="A0A3R7WFQ3"/>
<organism evidence="1 2">
    <name type="scientific">Methanosalsum natronophilum</name>
    <dbReference type="NCBI Taxonomy" id="768733"/>
    <lineage>
        <taxon>Archaea</taxon>
        <taxon>Methanobacteriati</taxon>
        <taxon>Methanobacteriota</taxon>
        <taxon>Stenosarchaea group</taxon>
        <taxon>Methanomicrobia</taxon>
        <taxon>Methanosarcinales</taxon>
        <taxon>Methanosarcinaceae</taxon>
        <taxon>Methanosalsum</taxon>
    </lineage>
</organism>